<accession>A0A1B1B097</accession>
<evidence type="ECO:0000313" key="12">
    <source>
        <dbReference type="Proteomes" id="UP001519309"/>
    </source>
</evidence>
<comment type="similarity">
    <text evidence="2">Belongs to the resistance-nodulation-cell division (RND) (TC 2.A.6) family. MmpL subfamily.</text>
</comment>
<feature type="transmembrane region" description="Helical" evidence="7">
    <location>
        <begin position="565"/>
        <end position="583"/>
    </location>
</feature>
<dbReference type="Proteomes" id="UP001519309">
    <property type="component" value="Unassembled WGS sequence"/>
</dbReference>
<evidence type="ECO:0000256" key="1">
    <source>
        <dbReference type="ARBA" id="ARBA00004651"/>
    </source>
</evidence>
<name>A0A1B1B097_9ACTN</name>
<sequence>MLRRLGTLVARRARTVLVLAGLITVVAGTVGSGVFGHLKAGGFQDPAAPSSKAARLLDEEPGGTTGLVLLVHPRHGTVDSPAAQTAGRNLTGRLGHRPDVRDVVSYWRTPDDRLKAPDGRTALVLVRFTGDQAEAAQHADALLTEDVAGKAAGPELTVLAGGPLGIGHDVTTQVAKDLGLAEGIAVPITLVLLILVFRGLVPALIPLAIGTAAILVTLAELRLLAAVTDVSVFALNLTTALGLGLAIDYGLLMVSRFREQVASAHDLGEALAHTVATAGRTIVFSAATVIAALSTLLAFPLYFLRSFAYAGLGVVATAALSALFVTPALLTVFGHRVAPATARGRGGERTSRARPATGGAWYSVARTVFRRPLMSAVPAATLLALATAPLLGVHFGMPDERVLPPTSPSRAAATALRTDFPDFSGAGTLDVVLTDAADPKRVAAYARSLSALPGVTSVDCGTGPCVPGTPSAPADTQPTRGIVHLTVRTAHASDSAAAQRLVARIRAVDAPRHTAALVGGPAAQVVDTKQAIRQRLPLVIAMIAVSTFLLLFLFTGSVIQPLRALALNTLGFGAILGTLVWIFQEGNLSSLLGFTPMPMDTAMTLLMFCLVFGLSTDYEVFVLGRIKELHDQGLPAAQAVPRGLARTGGLVSVAAALLAVSLLAFTTSSVTFMQMFGLGSGLAILVDATIVRGVLLPAFLSLLGERAWYCPRWLRRLHTRFGLTG</sequence>
<dbReference type="EMBL" id="CP016279">
    <property type="protein sequence ID" value="ANP52263.1"/>
    <property type="molecule type" value="Genomic_DNA"/>
</dbReference>
<dbReference type="Gene3D" id="1.20.1640.10">
    <property type="entry name" value="Multidrug efflux transporter AcrB transmembrane domain"/>
    <property type="match status" value="2"/>
</dbReference>
<organism evidence="9 11">
    <name type="scientific">Streptomyces griseochromogenes</name>
    <dbReference type="NCBI Taxonomy" id="68214"/>
    <lineage>
        <taxon>Bacteria</taxon>
        <taxon>Bacillati</taxon>
        <taxon>Actinomycetota</taxon>
        <taxon>Actinomycetes</taxon>
        <taxon>Kitasatosporales</taxon>
        <taxon>Streptomycetaceae</taxon>
        <taxon>Streptomyces</taxon>
    </lineage>
</organism>
<feature type="transmembrane region" description="Helical" evidence="7">
    <location>
        <begin position="230"/>
        <end position="252"/>
    </location>
</feature>
<feature type="transmembrane region" description="Helical" evidence="7">
    <location>
        <begin position="204"/>
        <end position="224"/>
    </location>
</feature>
<feature type="domain" description="Membrane transport protein MMPL" evidence="8">
    <location>
        <begin position="474"/>
        <end position="713"/>
    </location>
</feature>
<dbReference type="PANTHER" id="PTHR33406:SF11">
    <property type="entry name" value="MEMBRANE PROTEIN SCO6666-RELATED"/>
    <property type="match status" value="1"/>
</dbReference>
<dbReference type="SUPFAM" id="SSF82866">
    <property type="entry name" value="Multidrug efflux transporter AcrB transmembrane domain"/>
    <property type="match status" value="2"/>
</dbReference>
<keyword evidence="3" id="KW-1003">Cell membrane</keyword>
<keyword evidence="6 7" id="KW-0472">Membrane</keyword>
<dbReference type="KEGG" id="sgs:AVL59_24340"/>
<dbReference type="InterPro" id="IPR004869">
    <property type="entry name" value="MMPL_dom"/>
</dbReference>
<reference evidence="10 12" key="2">
    <citation type="submission" date="2021-03" db="EMBL/GenBank/DDBJ databases">
        <title>Genomic Encyclopedia of Type Strains, Phase IV (KMG-IV): sequencing the most valuable type-strain genomes for metagenomic binning, comparative biology and taxonomic classification.</title>
        <authorList>
            <person name="Goeker M."/>
        </authorList>
    </citation>
    <scope>NUCLEOTIDE SEQUENCE [LARGE SCALE GENOMIC DNA]</scope>
    <source>
        <strain evidence="10 12">DSM 40499</strain>
    </source>
</reference>
<evidence type="ECO:0000256" key="5">
    <source>
        <dbReference type="ARBA" id="ARBA00022989"/>
    </source>
</evidence>
<dbReference type="OrthoDB" id="7051771at2"/>
<dbReference type="InterPro" id="IPR050545">
    <property type="entry name" value="Mycobact_MmpL"/>
</dbReference>
<keyword evidence="5 7" id="KW-1133">Transmembrane helix</keyword>
<evidence type="ECO:0000256" key="3">
    <source>
        <dbReference type="ARBA" id="ARBA00022475"/>
    </source>
</evidence>
<feature type="transmembrane region" description="Helical" evidence="7">
    <location>
        <begin position="309"/>
        <end position="333"/>
    </location>
</feature>
<feature type="transmembrane region" description="Helical" evidence="7">
    <location>
        <begin position="644"/>
        <end position="666"/>
    </location>
</feature>
<dbReference type="EMBL" id="JAGGLP010000032">
    <property type="protein sequence ID" value="MBP2055630.1"/>
    <property type="molecule type" value="Genomic_DNA"/>
</dbReference>
<feature type="transmembrane region" description="Helical" evidence="7">
    <location>
        <begin position="536"/>
        <end position="553"/>
    </location>
</feature>
<proteinExistence type="inferred from homology"/>
<evidence type="ECO:0000256" key="2">
    <source>
        <dbReference type="ARBA" id="ARBA00010157"/>
    </source>
</evidence>
<feature type="transmembrane region" description="Helical" evidence="7">
    <location>
        <begin position="282"/>
        <end position="303"/>
    </location>
</feature>
<dbReference type="Pfam" id="PF03176">
    <property type="entry name" value="MMPL"/>
    <property type="match status" value="2"/>
</dbReference>
<feature type="transmembrane region" description="Helical" evidence="7">
    <location>
        <begin position="603"/>
        <end position="623"/>
    </location>
</feature>
<reference evidence="9 11" key="1">
    <citation type="submission" date="2016-06" db="EMBL/GenBank/DDBJ databases">
        <title>Complete genome sequence of Streptomyces griseochromogenes ATCC 14511, the Blasticidin S producer.</title>
        <authorList>
            <person name="Wu L."/>
        </authorList>
    </citation>
    <scope>NUCLEOTIDE SEQUENCE [LARGE SCALE GENOMIC DNA]</scope>
    <source>
        <strain evidence="9 11">ATCC 14511</strain>
    </source>
</reference>
<evidence type="ECO:0000313" key="11">
    <source>
        <dbReference type="Proteomes" id="UP000092659"/>
    </source>
</evidence>
<dbReference type="PANTHER" id="PTHR33406">
    <property type="entry name" value="MEMBRANE PROTEIN MJ1562-RELATED"/>
    <property type="match status" value="1"/>
</dbReference>
<evidence type="ECO:0000313" key="9">
    <source>
        <dbReference type="EMBL" id="ANP52263.1"/>
    </source>
</evidence>
<dbReference type="Proteomes" id="UP000092659">
    <property type="component" value="Chromosome"/>
</dbReference>
<feature type="domain" description="Membrane transport protein MMPL" evidence="8">
    <location>
        <begin position="45"/>
        <end position="374"/>
    </location>
</feature>
<evidence type="ECO:0000256" key="7">
    <source>
        <dbReference type="SAM" id="Phobius"/>
    </source>
</evidence>
<evidence type="ECO:0000313" key="10">
    <source>
        <dbReference type="EMBL" id="MBP2055630.1"/>
    </source>
</evidence>
<keyword evidence="12" id="KW-1185">Reference proteome</keyword>
<evidence type="ECO:0000259" key="8">
    <source>
        <dbReference type="Pfam" id="PF03176"/>
    </source>
</evidence>
<dbReference type="STRING" id="68214.AVL59_24340"/>
<keyword evidence="4 7" id="KW-0812">Transmembrane</keyword>
<feature type="transmembrane region" description="Helical" evidence="7">
    <location>
        <begin position="376"/>
        <end position="397"/>
    </location>
</feature>
<evidence type="ECO:0000256" key="4">
    <source>
        <dbReference type="ARBA" id="ARBA00022692"/>
    </source>
</evidence>
<feature type="transmembrane region" description="Helical" evidence="7">
    <location>
        <begin position="178"/>
        <end position="197"/>
    </location>
</feature>
<comment type="subcellular location">
    <subcellularLocation>
        <location evidence="1">Cell membrane</location>
        <topology evidence="1">Multi-pass membrane protein</topology>
    </subcellularLocation>
</comment>
<dbReference type="GO" id="GO:0005886">
    <property type="term" value="C:plasma membrane"/>
    <property type="evidence" value="ECO:0007669"/>
    <property type="project" value="UniProtKB-SubCell"/>
</dbReference>
<feature type="transmembrane region" description="Helical" evidence="7">
    <location>
        <begin position="678"/>
        <end position="703"/>
    </location>
</feature>
<dbReference type="RefSeq" id="WP_067308073.1">
    <property type="nucleotide sequence ID" value="NZ_CP016279.1"/>
</dbReference>
<dbReference type="AlphaFoldDB" id="A0A1B1B097"/>
<protein>
    <submittedName>
        <fullName evidence="10">RND superfamily putative drug exporter</fullName>
    </submittedName>
</protein>
<gene>
    <name evidence="9" type="ORF">AVL59_24340</name>
    <name evidence="10" type="ORF">J2Z21_008646</name>
</gene>
<evidence type="ECO:0000256" key="6">
    <source>
        <dbReference type="ARBA" id="ARBA00023136"/>
    </source>
</evidence>